<dbReference type="Pfam" id="PF25944">
    <property type="entry name" value="Beta-barrel_RND"/>
    <property type="match status" value="1"/>
</dbReference>
<gene>
    <name evidence="10" type="ORF">SAMN04488094_106141</name>
</gene>
<feature type="domain" description="Multidrug resistance protein MdtA-like alpha-helical hairpin" evidence="6">
    <location>
        <begin position="104"/>
        <end position="171"/>
    </location>
</feature>
<dbReference type="InterPro" id="IPR058625">
    <property type="entry name" value="MdtA-like_BSH"/>
</dbReference>
<evidence type="ECO:0000313" key="10">
    <source>
        <dbReference type="EMBL" id="SFC58149.1"/>
    </source>
</evidence>
<comment type="similarity">
    <text evidence="2">Belongs to the membrane fusion protein (MFP) (TC 8.A.1) family.</text>
</comment>
<keyword evidence="3" id="KW-0175">Coiled coil</keyword>
<dbReference type="OrthoDB" id="9816569at2"/>
<dbReference type="Gene3D" id="2.40.420.20">
    <property type="match status" value="1"/>
</dbReference>
<feature type="coiled-coil region" evidence="3">
    <location>
        <begin position="104"/>
        <end position="131"/>
    </location>
</feature>
<feature type="signal peptide" evidence="5">
    <location>
        <begin position="1"/>
        <end position="28"/>
    </location>
</feature>
<evidence type="ECO:0000256" key="1">
    <source>
        <dbReference type="ARBA" id="ARBA00004196"/>
    </source>
</evidence>
<dbReference type="FunFam" id="2.40.420.20:FF:000001">
    <property type="entry name" value="Efflux RND transporter periplasmic adaptor subunit"/>
    <property type="match status" value="1"/>
</dbReference>
<dbReference type="Gene3D" id="2.40.50.100">
    <property type="match status" value="1"/>
</dbReference>
<comment type="subcellular location">
    <subcellularLocation>
        <location evidence="1">Cell envelope</location>
    </subcellularLocation>
</comment>
<dbReference type="SUPFAM" id="SSF111369">
    <property type="entry name" value="HlyD-like secretion proteins"/>
    <property type="match status" value="1"/>
</dbReference>
<accession>A0A1I1KB98</accession>
<dbReference type="InterPro" id="IPR058626">
    <property type="entry name" value="MdtA-like_b-barrel"/>
</dbReference>
<evidence type="ECO:0000256" key="5">
    <source>
        <dbReference type="SAM" id="SignalP"/>
    </source>
</evidence>
<evidence type="ECO:0000259" key="9">
    <source>
        <dbReference type="Pfam" id="PF25967"/>
    </source>
</evidence>
<dbReference type="Pfam" id="PF25876">
    <property type="entry name" value="HH_MFP_RND"/>
    <property type="match status" value="1"/>
</dbReference>
<dbReference type="InterPro" id="IPR006143">
    <property type="entry name" value="RND_pump_MFP"/>
</dbReference>
<dbReference type="Proteomes" id="UP000198728">
    <property type="component" value="Unassembled WGS sequence"/>
</dbReference>
<dbReference type="PANTHER" id="PTHR30158:SF3">
    <property type="entry name" value="MULTIDRUG EFFLUX PUMP SUBUNIT ACRA-RELATED"/>
    <property type="match status" value="1"/>
</dbReference>
<evidence type="ECO:0000259" key="7">
    <source>
        <dbReference type="Pfam" id="PF25917"/>
    </source>
</evidence>
<keyword evidence="5" id="KW-0732">Signal</keyword>
<feature type="domain" description="Multidrug resistance protein MdtA-like beta-barrel" evidence="8">
    <location>
        <begin position="210"/>
        <end position="295"/>
    </location>
</feature>
<evidence type="ECO:0000256" key="2">
    <source>
        <dbReference type="ARBA" id="ARBA00009477"/>
    </source>
</evidence>
<proteinExistence type="inferred from homology"/>
<dbReference type="GO" id="GO:0046677">
    <property type="term" value="P:response to antibiotic"/>
    <property type="evidence" value="ECO:0007669"/>
    <property type="project" value="TreeGrafter"/>
</dbReference>
<dbReference type="EMBL" id="FOLG01000006">
    <property type="protein sequence ID" value="SFC58149.1"/>
    <property type="molecule type" value="Genomic_DNA"/>
</dbReference>
<dbReference type="NCBIfam" id="TIGR01730">
    <property type="entry name" value="RND_mfp"/>
    <property type="match status" value="1"/>
</dbReference>
<reference evidence="10 11" key="1">
    <citation type="submission" date="2016-10" db="EMBL/GenBank/DDBJ databases">
        <authorList>
            <person name="de Groot N.N."/>
        </authorList>
    </citation>
    <scope>NUCLEOTIDE SEQUENCE [LARGE SCALE GENOMIC DNA]</scope>
    <source>
        <strain evidence="10 11">DSM 19548</strain>
    </source>
</reference>
<feature type="chain" id="PRO_5011492447" evidence="5">
    <location>
        <begin position="29"/>
        <end position="455"/>
    </location>
</feature>
<protein>
    <submittedName>
        <fullName evidence="10">Membrane fusion protein, multidrug efflux system</fullName>
    </submittedName>
</protein>
<dbReference type="AlphaFoldDB" id="A0A1I1KB98"/>
<feature type="domain" description="Multidrug resistance protein MdtA-like C-terminal permuted SH3" evidence="9">
    <location>
        <begin position="302"/>
        <end position="364"/>
    </location>
</feature>
<feature type="compositionally biased region" description="Low complexity" evidence="4">
    <location>
        <begin position="384"/>
        <end position="455"/>
    </location>
</feature>
<dbReference type="RefSeq" id="WP_093360947.1">
    <property type="nucleotide sequence ID" value="NZ_FOLG01000006.1"/>
</dbReference>
<evidence type="ECO:0000256" key="3">
    <source>
        <dbReference type="SAM" id="Coils"/>
    </source>
</evidence>
<dbReference type="Pfam" id="PF25917">
    <property type="entry name" value="BSH_RND"/>
    <property type="match status" value="1"/>
</dbReference>
<organism evidence="10 11">
    <name type="scientific">Tropicimonas isoalkanivorans</name>
    <dbReference type="NCBI Taxonomy" id="441112"/>
    <lineage>
        <taxon>Bacteria</taxon>
        <taxon>Pseudomonadati</taxon>
        <taxon>Pseudomonadota</taxon>
        <taxon>Alphaproteobacteria</taxon>
        <taxon>Rhodobacterales</taxon>
        <taxon>Roseobacteraceae</taxon>
        <taxon>Tropicimonas</taxon>
    </lineage>
</organism>
<evidence type="ECO:0000259" key="8">
    <source>
        <dbReference type="Pfam" id="PF25944"/>
    </source>
</evidence>
<dbReference type="STRING" id="441112.SAMN04488094_106141"/>
<dbReference type="Gene3D" id="1.10.287.470">
    <property type="entry name" value="Helix hairpin bin"/>
    <property type="match status" value="1"/>
</dbReference>
<dbReference type="InterPro" id="IPR058624">
    <property type="entry name" value="MdtA-like_HH"/>
</dbReference>
<evidence type="ECO:0000259" key="6">
    <source>
        <dbReference type="Pfam" id="PF25876"/>
    </source>
</evidence>
<feature type="region of interest" description="Disordered" evidence="4">
    <location>
        <begin position="365"/>
        <end position="455"/>
    </location>
</feature>
<dbReference type="Pfam" id="PF25967">
    <property type="entry name" value="RND-MFP_C"/>
    <property type="match status" value="1"/>
</dbReference>
<dbReference type="InterPro" id="IPR058627">
    <property type="entry name" value="MdtA-like_C"/>
</dbReference>
<dbReference type="PANTHER" id="PTHR30158">
    <property type="entry name" value="ACRA/E-RELATED COMPONENT OF DRUG EFFLUX TRANSPORTER"/>
    <property type="match status" value="1"/>
</dbReference>
<dbReference type="GO" id="GO:0005886">
    <property type="term" value="C:plasma membrane"/>
    <property type="evidence" value="ECO:0007669"/>
    <property type="project" value="UniProtKB-SubCell"/>
</dbReference>
<name>A0A1I1KB98_9RHOB</name>
<evidence type="ECO:0000313" key="11">
    <source>
        <dbReference type="Proteomes" id="UP000198728"/>
    </source>
</evidence>
<evidence type="ECO:0000256" key="4">
    <source>
        <dbReference type="SAM" id="MobiDB-lite"/>
    </source>
</evidence>
<keyword evidence="11" id="KW-1185">Reference proteome</keyword>
<dbReference type="GO" id="GO:0022857">
    <property type="term" value="F:transmembrane transporter activity"/>
    <property type="evidence" value="ECO:0007669"/>
    <property type="project" value="InterPro"/>
</dbReference>
<sequence>MPSHRIVSCRARIALALAILSLASGALAQQGGTPPPPAVTVVTVESSDVTLTRLLPGRVSASAMAEVRPQVNGLITERLFEEGRPVEEGSPLYRIDAASYAAQEAAANASLAQAQAQMQQAEREVERMKTLLERRVTSQQEYDDAVAARDVAAAAVKVAEANLLASEIDLDRATIRAPISGIAGLSEATKGALVTAGQATPLTVIRTIDPVNVDVTQSSAEMLRWRRASGTIAAGGPGDTVLTLKLADGSTYEHTGRLSAAEPHVNQQTGVILLRLEFPNPEQLLLPGMYVQVEVPQAVVANAVLVPQEGVTRDRRGRPMAMIVTSDNVVEARQITIERDRGNQWVVTEGLDSGDRVIVAGLQKIAPGQQVSPEERVDAETGDAGQPGAGQPAAGQSEAAQPAADQAEAGQADATQPADGQTDAAQADAAQAGAAQPADGQAQDDPANDATVATD</sequence>
<feature type="domain" description="Multidrug resistance protein MdtA-like barrel-sandwich hybrid" evidence="7">
    <location>
        <begin position="64"/>
        <end position="205"/>
    </location>
</feature>
<dbReference type="Gene3D" id="2.40.30.170">
    <property type="match status" value="1"/>
</dbReference>